<gene>
    <name evidence="2" type="primary">BnaA05g25920D</name>
    <name evidence="2" type="ORF">GSBRNA2T00079394001</name>
</gene>
<reference evidence="2 3" key="1">
    <citation type="journal article" date="2014" name="Science">
        <title>Plant genetics. Early allopolyploid evolution in the post-Neolithic Brassica napus oilseed genome.</title>
        <authorList>
            <person name="Chalhoub B."/>
            <person name="Denoeud F."/>
            <person name="Liu S."/>
            <person name="Parkin I.A."/>
            <person name="Tang H."/>
            <person name="Wang X."/>
            <person name="Chiquet J."/>
            <person name="Belcram H."/>
            <person name="Tong C."/>
            <person name="Samans B."/>
            <person name="Correa M."/>
            <person name="Da Silva C."/>
            <person name="Just J."/>
            <person name="Falentin C."/>
            <person name="Koh C.S."/>
            <person name="Le Clainche I."/>
            <person name="Bernard M."/>
            <person name="Bento P."/>
            <person name="Noel B."/>
            <person name="Labadie K."/>
            <person name="Alberti A."/>
            <person name="Charles M."/>
            <person name="Arnaud D."/>
            <person name="Guo H."/>
            <person name="Daviaud C."/>
            <person name="Alamery S."/>
            <person name="Jabbari K."/>
            <person name="Zhao M."/>
            <person name="Edger P.P."/>
            <person name="Chelaifa H."/>
            <person name="Tack D."/>
            <person name="Lassalle G."/>
            <person name="Mestiri I."/>
            <person name="Schnel N."/>
            <person name="Le Paslier M.C."/>
            <person name="Fan G."/>
            <person name="Renault V."/>
            <person name="Bayer P.E."/>
            <person name="Golicz A.A."/>
            <person name="Manoli S."/>
            <person name="Lee T.H."/>
            <person name="Thi V.H."/>
            <person name="Chalabi S."/>
            <person name="Hu Q."/>
            <person name="Fan C."/>
            <person name="Tollenaere R."/>
            <person name="Lu Y."/>
            <person name="Battail C."/>
            <person name="Shen J."/>
            <person name="Sidebottom C.H."/>
            <person name="Wang X."/>
            <person name="Canaguier A."/>
            <person name="Chauveau A."/>
            <person name="Berard A."/>
            <person name="Deniot G."/>
            <person name="Guan M."/>
            <person name="Liu Z."/>
            <person name="Sun F."/>
            <person name="Lim Y.P."/>
            <person name="Lyons E."/>
            <person name="Town C.D."/>
            <person name="Bancroft I."/>
            <person name="Wang X."/>
            <person name="Meng J."/>
            <person name="Ma J."/>
            <person name="Pires J.C."/>
            <person name="King G.J."/>
            <person name="Brunel D."/>
            <person name="Delourme R."/>
            <person name="Renard M."/>
            <person name="Aury J.M."/>
            <person name="Adams K.L."/>
            <person name="Batley J."/>
            <person name="Snowdon R.J."/>
            <person name="Tost J."/>
            <person name="Edwards D."/>
            <person name="Zhou Y."/>
            <person name="Hua W."/>
            <person name="Sharpe A.G."/>
            <person name="Paterson A.H."/>
            <person name="Guan C."/>
            <person name="Wincker P."/>
        </authorList>
    </citation>
    <scope>NUCLEOTIDE SEQUENCE [LARGE SCALE GENOMIC DNA]</scope>
    <source>
        <strain evidence="3">cv. Darmor-bzh</strain>
    </source>
</reference>
<evidence type="ECO:0000256" key="1">
    <source>
        <dbReference type="SAM" id="MobiDB-lite"/>
    </source>
</evidence>
<dbReference type="AlphaFoldDB" id="A0A078I1N5"/>
<accession>A0A078I1N5</accession>
<dbReference type="EMBL" id="LK032576">
    <property type="protein sequence ID" value="CDY43997.1"/>
    <property type="molecule type" value="Genomic_DNA"/>
</dbReference>
<evidence type="ECO:0000313" key="2">
    <source>
        <dbReference type="EMBL" id="CDY43997.1"/>
    </source>
</evidence>
<feature type="region of interest" description="Disordered" evidence="1">
    <location>
        <begin position="79"/>
        <end position="108"/>
    </location>
</feature>
<proteinExistence type="predicted"/>
<organism evidence="2 3">
    <name type="scientific">Brassica napus</name>
    <name type="common">Rape</name>
    <dbReference type="NCBI Taxonomy" id="3708"/>
    <lineage>
        <taxon>Eukaryota</taxon>
        <taxon>Viridiplantae</taxon>
        <taxon>Streptophyta</taxon>
        <taxon>Embryophyta</taxon>
        <taxon>Tracheophyta</taxon>
        <taxon>Spermatophyta</taxon>
        <taxon>Magnoliopsida</taxon>
        <taxon>eudicotyledons</taxon>
        <taxon>Gunneridae</taxon>
        <taxon>Pentapetalae</taxon>
        <taxon>rosids</taxon>
        <taxon>malvids</taxon>
        <taxon>Brassicales</taxon>
        <taxon>Brassicaceae</taxon>
        <taxon>Brassiceae</taxon>
        <taxon>Brassica</taxon>
    </lineage>
</organism>
<dbReference type="Gramene" id="CDY43997">
    <property type="protein sequence ID" value="CDY43997"/>
    <property type="gene ID" value="GSBRNA2T00079394001"/>
</dbReference>
<name>A0A078I1N5_BRANA</name>
<evidence type="ECO:0000313" key="3">
    <source>
        <dbReference type="Proteomes" id="UP000028999"/>
    </source>
</evidence>
<protein>
    <submittedName>
        <fullName evidence="2">BnaA05g25920D protein</fullName>
    </submittedName>
</protein>
<dbReference type="GO" id="GO:0005634">
    <property type="term" value="C:nucleus"/>
    <property type="evidence" value="ECO:0000318"/>
    <property type="project" value="GO_Central"/>
</dbReference>
<dbReference type="Proteomes" id="UP000028999">
    <property type="component" value="Unassembled WGS sequence"/>
</dbReference>
<dbReference type="PaxDb" id="3708-A0A078I1N5"/>
<sequence>MPTFQFTQLPSHLSSLIIKVNIFAKADDLQNQAQPLEDFARRLKLKEKSVVTMVEKTFDQLVLNCLHNVHLEVRAQANQRMKSNRFPDPNFSDSRKPHLSLNRQKELD</sequence>
<keyword evidence="3" id="KW-1185">Reference proteome</keyword>